<name>A0ABV7XB84_9SPHN</name>
<feature type="chain" id="PRO_5047303115" evidence="1">
    <location>
        <begin position="31"/>
        <end position="179"/>
    </location>
</feature>
<gene>
    <name evidence="2" type="ORF">ACFOMD_12560</name>
</gene>
<proteinExistence type="predicted"/>
<dbReference type="EMBL" id="JBHRXV010000011">
    <property type="protein sequence ID" value="MFC3713410.1"/>
    <property type="molecule type" value="Genomic_DNA"/>
</dbReference>
<accession>A0ABV7XB84</accession>
<organism evidence="2 3">
    <name type="scientific">Sphingoaurantiacus capsulatus</name>
    <dbReference type="NCBI Taxonomy" id="1771310"/>
    <lineage>
        <taxon>Bacteria</taxon>
        <taxon>Pseudomonadati</taxon>
        <taxon>Pseudomonadota</taxon>
        <taxon>Alphaproteobacteria</taxon>
        <taxon>Sphingomonadales</taxon>
        <taxon>Sphingosinicellaceae</taxon>
        <taxon>Sphingoaurantiacus</taxon>
    </lineage>
</organism>
<evidence type="ECO:0000313" key="3">
    <source>
        <dbReference type="Proteomes" id="UP001595615"/>
    </source>
</evidence>
<comment type="caution">
    <text evidence="2">The sequence shown here is derived from an EMBL/GenBank/DDBJ whole genome shotgun (WGS) entry which is preliminary data.</text>
</comment>
<dbReference type="Proteomes" id="UP001595615">
    <property type="component" value="Unassembled WGS sequence"/>
</dbReference>
<reference evidence="3" key="1">
    <citation type="journal article" date="2019" name="Int. J. Syst. Evol. Microbiol.">
        <title>The Global Catalogue of Microorganisms (GCM) 10K type strain sequencing project: providing services to taxonomists for standard genome sequencing and annotation.</title>
        <authorList>
            <consortium name="The Broad Institute Genomics Platform"/>
            <consortium name="The Broad Institute Genome Sequencing Center for Infectious Disease"/>
            <person name="Wu L."/>
            <person name="Ma J."/>
        </authorList>
    </citation>
    <scope>NUCLEOTIDE SEQUENCE [LARGE SCALE GENOMIC DNA]</scope>
    <source>
        <strain evidence="3">KCTC 42644</strain>
    </source>
</reference>
<feature type="signal peptide" evidence="1">
    <location>
        <begin position="1"/>
        <end position="30"/>
    </location>
</feature>
<sequence>MKKSLGRSALTLAAATFTLAAASAATPAHAQEILGPDAAACRAGTTGPSALVRIYGFKDRGGNLRVQLYGNNPDQFLAKGNWLKRIELPIVADGDMNVCVELPSYGDYAIAVRHDRDANGKSGWNDGGGFSGNPKLSLGNLKPDYEDTSFAAGQGVVVVDVIMNYRNGLSIKPVVAKRD</sequence>
<evidence type="ECO:0000313" key="2">
    <source>
        <dbReference type="EMBL" id="MFC3713410.1"/>
    </source>
</evidence>
<keyword evidence="1" id="KW-0732">Signal</keyword>
<evidence type="ECO:0000256" key="1">
    <source>
        <dbReference type="SAM" id="SignalP"/>
    </source>
</evidence>
<dbReference type="InterPro" id="IPR018673">
    <property type="entry name" value="DUF2141"/>
</dbReference>
<dbReference type="RefSeq" id="WP_380861878.1">
    <property type="nucleotide sequence ID" value="NZ_JBHRXV010000011.1"/>
</dbReference>
<keyword evidence="3" id="KW-1185">Reference proteome</keyword>
<dbReference type="Pfam" id="PF09912">
    <property type="entry name" value="DUF2141"/>
    <property type="match status" value="1"/>
</dbReference>
<protein>
    <submittedName>
        <fullName evidence="2">DUF2141 domain-containing protein</fullName>
    </submittedName>
</protein>